<protein>
    <submittedName>
        <fullName evidence="1">Uncharacterized protein</fullName>
    </submittedName>
</protein>
<dbReference type="Proteomes" id="UP000008141">
    <property type="component" value="Unassembled WGS sequence"/>
</dbReference>
<evidence type="ECO:0000313" key="1">
    <source>
        <dbReference type="EMBL" id="EFN57858.1"/>
    </source>
</evidence>
<dbReference type="AlphaFoldDB" id="E1Z9Y8"/>
<organism evidence="2">
    <name type="scientific">Chlorella variabilis</name>
    <name type="common">Green alga</name>
    <dbReference type="NCBI Taxonomy" id="554065"/>
    <lineage>
        <taxon>Eukaryota</taxon>
        <taxon>Viridiplantae</taxon>
        <taxon>Chlorophyta</taxon>
        <taxon>core chlorophytes</taxon>
        <taxon>Trebouxiophyceae</taxon>
        <taxon>Chlorellales</taxon>
        <taxon>Chlorellaceae</taxon>
        <taxon>Chlorella clade</taxon>
        <taxon>Chlorella</taxon>
    </lineage>
</organism>
<dbReference type="SUPFAM" id="SSF89372">
    <property type="entry name" value="Fucose-specific lectin"/>
    <property type="match status" value="2"/>
</dbReference>
<sequence length="550" mass="57346">MPGLLPSVLCSWTALGSTGTGPTDFFSLAIPLNASPILAFRDGAAANKTSVKQWGGGETWALLGVAGFSGGSARYISAAASPDSTFPLVVAYQDAAAASKLTAMRYDSAATGWTPVGSPGASEAAVSDVSLRVATSSHRTVAAYRDAAGGADAATVQSFNGTAWTTLGLPRFSAGQAFYVSVALGSGNGVHVAYQDRSNGGRATVMRYNAAAATWLPLGGVAGFTSAAVYYTRHGVLCSSPAVEQHPLALDNQNVPYLAYVDASVGLRAVVRRYVCGTWSLVGSAPLSPGIAHSTSLALASTGHPWVAYVSQSEVGWLARYDGTAWVRQRFSTGTVHTSSEIATRFSFALGAGDQPHIALRDSADPAHVAVLRGWQDVGSRPLWDTEVANLKLALGQDTPYLVFRDLYTPFKATVLTHNGTAWAPAGQPQLSPGTAYYPSIAVAPNGIIFVSFADGSRGGKATVMQLTSPTGTWQYAGTAGFSAGTVRWTSVAVSATNVPYLAYQDASAGDKAQVRFLSGSSWLTLPIMDTNQGTFHFSVGEGCCLRRRR</sequence>
<dbReference type="InParanoid" id="E1Z9Y8"/>
<dbReference type="GeneID" id="17356869"/>
<dbReference type="eggNOG" id="ENOG502T19V">
    <property type="taxonomic scope" value="Eukaryota"/>
</dbReference>
<dbReference type="RefSeq" id="XP_005849960.1">
    <property type="nucleotide sequence ID" value="XM_005849898.1"/>
</dbReference>
<evidence type="ECO:0000313" key="2">
    <source>
        <dbReference type="Proteomes" id="UP000008141"/>
    </source>
</evidence>
<name>E1Z9Y8_CHLVA</name>
<accession>E1Z9Y8</accession>
<reference evidence="1 2" key="1">
    <citation type="journal article" date="2010" name="Plant Cell">
        <title>The Chlorella variabilis NC64A genome reveals adaptation to photosymbiosis, coevolution with viruses, and cryptic sex.</title>
        <authorList>
            <person name="Blanc G."/>
            <person name="Duncan G."/>
            <person name="Agarkova I."/>
            <person name="Borodovsky M."/>
            <person name="Gurnon J."/>
            <person name="Kuo A."/>
            <person name="Lindquist E."/>
            <person name="Lucas S."/>
            <person name="Pangilinan J."/>
            <person name="Polle J."/>
            <person name="Salamov A."/>
            <person name="Terry A."/>
            <person name="Yamada T."/>
            <person name="Dunigan D.D."/>
            <person name="Grigoriev I.V."/>
            <person name="Claverie J.M."/>
            <person name="Van Etten J.L."/>
        </authorList>
    </citation>
    <scope>NUCLEOTIDE SEQUENCE [LARGE SCALE GENOMIC DNA]</scope>
    <source>
        <strain evidence="1 2">NC64A</strain>
    </source>
</reference>
<dbReference type="KEGG" id="cvr:CHLNCDRAFT_143318"/>
<proteinExistence type="predicted"/>
<keyword evidence="2" id="KW-1185">Reference proteome</keyword>
<dbReference type="EMBL" id="GL433839">
    <property type="protein sequence ID" value="EFN57858.1"/>
    <property type="molecule type" value="Genomic_DNA"/>
</dbReference>
<gene>
    <name evidence="1" type="ORF">CHLNCDRAFT_143318</name>
</gene>